<dbReference type="RefSeq" id="WP_208633471.1">
    <property type="nucleotide sequence ID" value="NZ_CP059319.1"/>
</dbReference>
<evidence type="ECO:0000256" key="1">
    <source>
        <dbReference type="SAM" id="MobiDB-lite"/>
    </source>
</evidence>
<name>A0A975D4D6_9SPHN</name>
<evidence type="ECO:0008006" key="5">
    <source>
        <dbReference type="Google" id="ProtNLM"/>
    </source>
</evidence>
<reference evidence="3" key="2">
    <citation type="submission" date="2021-04" db="EMBL/GenBank/DDBJ databases">
        <title>Isolation and genomic analysis of the ibuprofen-degrading bacterium Sphingomonas strain MPO218.</title>
        <authorList>
            <person name="Aulestia M."/>
            <person name="Flores A."/>
            <person name="Mangas E.L."/>
            <person name="Perez-Pulido A.J."/>
            <person name="Santero E."/>
            <person name="Camacho E.M."/>
        </authorList>
    </citation>
    <scope>NUCLEOTIDE SEQUENCE</scope>
    <source>
        <strain evidence="3">MPO218</strain>
    </source>
</reference>
<organism evidence="3 4">
    <name type="scientific">Rhizorhabdus wittichii</name>
    <dbReference type="NCBI Taxonomy" id="160791"/>
    <lineage>
        <taxon>Bacteria</taxon>
        <taxon>Pseudomonadati</taxon>
        <taxon>Pseudomonadota</taxon>
        <taxon>Alphaproteobacteria</taxon>
        <taxon>Sphingomonadales</taxon>
        <taxon>Sphingomonadaceae</taxon>
        <taxon>Rhizorhabdus</taxon>
    </lineage>
</organism>
<dbReference type="Proteomes" id="UP000664914">
    <property type="component" value="Chromosome"/>
</dbReference>
<protein>
    <recommendedName>
        <fullName evidence="5">Lipoprotein</fullName>
    </recommendedName>
</protein>
<dbReference type="EMBL" id="CP059319">
    <property type="protein sequence ID" value="QTH22807.1"/>
    <property type="molecule type" value="Genomic_DNA"/>
</dbReference>
<sequence>MKIRLIAMSMATALMLSACASTQKAREGATAAPPPPPPGAVPGNVAADATAAGCVDGYYSADGIYHPNLPPAPPPPPPPPTRRGGAGTC</sequence>
<feature type="compositionally biased region" description="Pro residues" evidence="1">
    <location>
        <begin position="68"/>
        <end position="81"/>
    </location>
</feature>
<keyword evidence="2" id="KW-0732">Signal</keyword>
<dbReference type="AlphaFoldDB" id="A0A975D4D6"/>
<evidence type="ECO:0000256" key="2">
    <source>
        <dbReference type="SAM" id="SignalP"/>
    </source>
</evidence>
<feature type="chain" id="PRO_5036695807" description="Lipoprotein" evidence="2">
    <location>
        <begin position="21"/>
        <end position="89"/>
    </location>
</feature>
<feature type="signal peptide" evidence="2">
    <location>
        <begin position="1"/>
        <end position="20"/>
    </location>
</feature>
<dbReference type="PROSITE" id="PS51257">
    <property type="entry name" value="PROKAR_LIPOPROTEIN"/>
    <property type="match status" value="1"/>
</dbReference>
<proteinExistence type="predicted"/>
<reference evidence="3" key="1">
    <citation type="submission" date="2020-07" db="EMBL/GenBank/DDBJ databases">
        <authorList>
            <person name="Camacho E."/>
        </authorList>
    </citation>
    <scope>NUCLEOTIDE SEQUENCE</scope>
    <source>
        <strain evidence="3">MPO218</strain>
    </source>
</reference>
<feature type="region of interest" description="Disordered" evidence="1">
    <location>
        <begin position="65"/>
        <end position="89"/>
    </location>
</feature>
<gene>
    <name evidence="3" type="ORF">HRJ34_04600</name>
</gene>
<evidence type="ECO:0000313" key="3">
    <source>
        <dbReference type="EMBL" id="QTH22807.1"/>
    </source>
</evidence>
<evidence type="ECO:0000313" key="4">
    <source>
        <dbReference type="Proteomes" id="UP000664914"/>
    </source>
</evidence>
<feature type="region of interest" description="Disordered" evidence="1">
    <location>
        <begin position="22"/>
        <end position="45"/>
    </location>
</feature>
<accession>A0A975D4D6</accession>